<keyword evidence="2" id="KW-1185">Reference proteome</keyword>
<reference evidence="1 2" key="1">
    <citation type="submission" date="2018-08" db="EMBL/GenBank/DDBJ databases">
        <title>Whole Genome Sequence of the Moderate Halophilic Marine Bacterium Marinobacter litoralis Sw-45.</title>
        <authorList>
            <person name="Musa H."/>
        </authorList>
    </citation>
    <scope>NUCLEOTIDE SEQUENCE [LARGE SCALE GENOMIC DNA]</scope>
    <source>
        <strain evidence="1 2">Sw-45</strain>
    </source>
</reference>
<dbReference type="Proteomes" id="UP000265903">
    <property type="component" value="Unassembled WGS sequence"/>
</dbReference>
<accession>A0A3M2RKR9</accession>
<proteinExistence type="predicted"/>
<sequence>MVLDDEKAKGHVGLAEIRRSLGRGTEINAQALVIS</sequence>
<name>A0A3M2RKR9_9GAMM</name>
<dbReference type="AlphaFoldDB" id="A0A3M2RKR9"/>
<protein>
    <submittedName>
        <fullName evidence="1">Uncharacterized protein</fullName>
    </submittedName>
</protein>
<gene>
    <name evidence="1" type="ORF">DOQ08_00498</name>
</gene>
<evidence type="ECO:0000313" key="2">
    <source>
        <dbReference type="Proteomes" id="UP000265903"/>
    </source>
</evidence>
<evidence type="ECO:0000313" key="1">
    <source>
        <dbReference type="EMBL" id="RMJ05822.1"/>
    </source>
</evidence>
<organism evidence="1 2">
    <name type="scientific">Marinobacter litoralis</name>
    <dbReference type="NCBI Taxonomy" id="187981"/>
    <lineage>
        <taxon>Bacteria</taxon>
        <taxon>Pseudomonadati</taxon>
        <taxon>Pseudomonadota</taxon>
        <taxon>Gammaproteobacteria</taxon>
        <taxon>Pseudomonadales</taxon>
        <taxon>Marinobacteraceae</taxon>
        <taxon>Marinobacter</taxon>
    </lineage>
</organism>
<comment type="caution">
    <text evidence="1">The sequence shown here is derived from an EMBL/GenBank/DDBJ whole genome shotgun (WGS) entry which is preliminary data.</text>
</comment>
<dbReference type="EMBL" id="QMDL01000001">
    <property type="protein sequence ID" value="RMJ05822.1"/>
    <property type="molecule type" value="Genomic_DNA"/>
</dbReference>